<reference evidence="2 3" key="1">
    <citation type="submission" date="2018-10" db="EMBL/GenBank/DDBJ databases">
        <title>Fifty Aureobasidium pullulans genomes reveal a recombining polyextremotolerant generalist.</title>
        <authorList>
            <person name="Gostincar C."/>
            <person name="Turk M."/>
            <person name="Zajc J."/>
            <person name="Gunde-Cimerman N."/>
        </authorList>
    </citation>
    <scope>NUCLEOTIDE SEQUENCE [LARGE SCALE GENOMIC DNA]</scope>
    <source>
        <strain evidence="2 3">EXF-11900</strain>
    </source>
</reference>
<evidence type="ECO:0008006" key="4">
    <source>
        <dbReference type="Google" id="ProtNLM"/>
    </source>
</evidence>
<dbReference type="EMBL" id="QZAF01000320">
    <property type="protein sequence ID" value="THV68457.1"/>
    <property type="molecule type" value="Genomic_DNA"/>
</dbReference>
<sequence>MPCPHCNYLLERTEGCPHMTCICSYQFCLFCKFDWAVCQGNCEAARHDIHQLHEAFVLEEDPLVHQAEARQLRRAFRELVARLNERAQELERLQIAYARAEMTGKIAILFVILRFHLRGRLEYLSTLTFEDVFQVVELRRELTRMTIDLFTSPGEIQELADRIADFGRRVEVVESTGEQRAENLRYLIRELYAPLDLES</sequence>
<keyword evidence="1" id="KW-0175">Coiled coil</keyword>
<gene>
    <name evidence="2" type="ORF">D6D28_06694</name>
</gene>
<dbReference type="SUPFAM" id="SSF57850">
    <property type="entry name" value="RING/U-box"/>
    <property type="match status" value="1"/>
</dbReference>
<evidence type="ECO:0000256" key="1">
    <source>
        <dbReference type="SAM" id="Coils"/>
    </source>
</evidence>
<dbReference type="Proteomes" id="UP000304951">
    <property type="component" value="Unassembled WGS sequence"/>
</dbReference>
<evidence type="ECO:0000313" key="3">
    <source>
        <dbReference type="Proteomes" id="UP000304951"/>
    </source>
</evidence>
<organism evidence="2 3">
    <name type="scientific">Aureobasidium pullulans</name>
    <name type="common">Black yeast</name>
    <name type="synonym">Pullularia pullulans</name>
    <dbReference type="NCBI Taxonomy" id="5580"/>
    <lineage>
        <taxon>Eukaryota</taxon>
        <taxon>Fungi</taxon>
        <taxon>Dikarya</taxon>
        <taxon>Ascomycota</taxon>
        <taxon>Pezizomycotina</taxon>
        <taxon>Dothideomycetes</taxon>
        <taxon>Dothideomycetidae</taxon>
        <taxon>Dothideales</taxon>
        <taxon>Saccotheciaceae</taxon>
        <taxon>Aureobasidium</taxon>
    </lineage>
</organism>
<feature type="coiled-coil region" evidence="1">
    <location>
        <begin position="73"/>
        <end position="103"/>
    </location>
</feature>
<evidence type="ECO:0000313" key="2">
    <source>
        <dbReference type="EMBL" id="THV68457.1"/>
    </source>
</evidence>
<dbReference type="CDD" id="cd20336">
    <property type="entry name" value="Rcat_RBR"/>
    <property type="match status" value="1"/>
</dbReference>
<dbReference type="Gene3D" id="1.20.120.1750">
    <property type="match status" value="1"/>
</dbReference>
<accession>A0A4S8SD83</accession>
<proteinExistence type="predicted"/>
<comment type="caution">
    <text evidence="2">The sequence shown here is derived from an EMBL/GenBank/DDBJ whole genome shotgun (WGS) entry which is preliminary data.</text>
</comment>
<dbReference type="AlphaFoldDB" id="A0A4S8SD83"/>
<protein>
    <recommendedName>
        <fullName evidence="4">RING-type domain-containing protein</fullName>
    </recommendedName>
</protein>
<name>A0A4S8SD83_AURPU</name>